<protein>
    <submittedName>
        <fullName evidence="1">Non-ribosomal peptide synthetase module</fullName>
    </submittedName>
</protein>
<evidence type="ECO:0000313" key="2">
    <source>
        <dbReference type="Proteomes" id="UP001597362"/>
    </source>
</evidence>
<dbReference type="RefSeq" id="WP_377772713.1">
    <property type="nucleotide sequence ID" value="NZ_JBHUHO010000030.1"/>
</dbReference>
<dbReference type="Proteomes" id="UP001597362">
    <property type="component" value="Unassembled WGS sequence"/>
</dbReference>
<reference evidence="2" key="1">
    <citation type="journal article" date="2019" name="Int. J. Syst. Evol. Microbiol.">
        <title>The Global Catalogue of Microorganisms (GCM) 10K type strain sequencing project: providing services to taxonomists for standard genome sequencing and annotation.</title>
        <authorList>
            <consortium name="The Broad Institute Genomics Platform"/>
            <consortium name="The Broad Institute Genome Sequencing Center for Infectious Disease"/>
            <person name="Wu L."/>
            <person name="Ma J."/>
        </authorList>
    </citation>
    <scope>NUCLEOTIDE SEQUENCE [LARGE SCALE GENOMIC DNA]</scope>
    <source>
        <strain evidence="2">GH52</strain>
    </source>
</reference>
<organism evidence="1 2">
    <name type="scientific">Paenibacillus yanchengensis</name>
    <dbReference type="NCBI Taxonomy" id="2035833"/>
    <lineage>
        <taxon>Bacteria</taxon>
        <taxon>Bacillati</taxon>
        <taxon>Bacillota</taxon>
        <taxon>Bacilli</taxon>
        <taxon>Bacillales</taxon>
        <taxon>Paenibacillaceae</taxon>
        <taxon>Paenibacillus</taxon>
    </lineage>
</organism>
<proteinExistence type="predicted"/>
<gene>
    <name evidence="1" type="ORF">ACFSJH_12255</name>
</gene>
<name>A0ABW4YLE3_9BACL</name>
<sequence>MAKRLATEYVFAKLQLSHEELSKFILFMEGQQLQLHVMVLENGNQQLVVQDTIGKEEIRLTFERNAHTYVCELTCRIVKPKLTNAMRKAISVFKGTATVNRIYSHYTMIYHYKEGFVRKIVEQTSNSERIIFEHKDILNNLERTYESRLVEREIRLIYTAIDELLDLRNQTTQQKELHDIDQRLSALQHKLFVFEA</sequence>
<evidence type="ECO:0000313" key="1">
    <source>
        <dbReference type="EMBL" id="MFD2116496.1"/>
    </source>
</evidence>
<keyword evidence="2" id="KW-1185">Reference proteome</keyword>
<comment type="caution">
    <text evidence="1">The sequence shown here is derived from an EMBL/GenBank/DDBJ whole genome shotgun (WGS) entry which is preliminary data.</text>
</comment>
<dbReference type="EMBL" id="JBHUHO010000030">
    <property type="protein sequence ID" value="MFD2116496.1"/>
    <property type="molecule type" value="Genomic_DNA"/>
</dbReference>
<accession>A0ABW4YLE3</accession>